<dbReference type="GO" id="GO:0032259">
    <property type="term" value="P:methylation"/>
    <property type="evidence" value="ECO:0007669"/>
    <property type="project" value="UniProtKB-KW"/>
</dbReference>
<dbReference type="InterPro" id="IPR014777">
    <property type="entry name" value="4pyrrole_Mease_sub1"/>
</dbReference>
<dbReference type="InterPro" id="IPR050161">
    <property type="entry name" value="Siro_Cobalamin_biosynth"/>
</dbReference>
<dbReference type="PROSITE" id="PS00840">
    <property type="entry name" value="SUMT_2"/>
    <property type="match status" value="1"/>
</dbReference>
<dbReference type="CDD" id="cd06578">
    <property type="entry name" value="HemD"/>
    <property type="match status" value="1"/>
</dbReference>
<evidence type="ECO:0000259" key="8">
    <source>
        <dbReference type="Pfam" id="PF02602"/>
    </source>
</evidence>
<dbReference type="AlphaFoldDB" id="A0AAW6EIX6"/>
<evidence type="ECO:0000256" key="5">
    <source>
        <dbReference type="ARBA" id="ARBA00023244"/>
    </source>
</evidence>
<dbReference type="EMBL" id="JAQMLU010000014">
    <property type="protein sequence ID" value="MDB8750602.1"/>
    <property type="molecule type" value="Genomic_DNA"/>
</dbReference>
<accession>A0AAW6EIX6</accession>
<dbReference type="FunFam" id="3.40.1010.10:FF:000001">
    <property type="entry name" value="Siroheme synthase"/>
    <property type="match status" value="1"/>
</dbReference>
<keyword evidence="4" id="KW-0949">S-adenosyl-L-methionine</keyword>
<dbReference type="GO" id="GO:0004851">
    <property type="term" value="F:uroporphyrin-III C-methyltransferase activity"/>
    <property type="evidence" value="ECO:0007669"/>
    <property type="project" value="UniProtKB-EC"/>
</dbReference>
<keyword evidence="5" id="KW-0627">Porphyrin biosynthesis</keyword>
<dbReference type="InterPro" id="IPR003754">
    <property type="entry name" value="4pyrrol_synth_uPrphyn_synth"/>
</dbReference>
<evidence type="ECO:0000256" key="1">
    <source>
        <dbReference type="ARBA" id="ARBA00012162"/>
    </source>
</evidence>
<dbReference type="Gene3D" id="3.40.50.10090">
    <property type="match status" value="2"/>
</dbReference>
<dbReference type="NCBIfam" id="TIGR01469">
    <property type="entry name" value="cobA_cysG_Cterm"/>
    <property type="match status" value="1"/>
</dbReference>
<keyword evidence="3 6" id="KW-0808">Transferase</keyword>
<feature type="domain" description="Tetrapyrrole biosynthesis uroporphyrinogen III synthase" evidence="8">
    <location>
        <begin position="265"/>
        <end position="480"/>
    </location>
</feature>
<dbReference type="Gene3D" id="3.40.1010.10">
    <property type="entry name" value="Cobalt-precorrin-4 Transmethylase, Domain 1"/>
    <property type="match status" value="1"/>
</dbReference>
<sequence>MSGRVIIAGAGCGDYDLITMRGYEALKSCDVVIYDSLIDSRLLDFCKDGAEKICVGKRAGRHSSTQEEINTLLVKKAAEGGVVLRLKGGDPFVFGRGGEEITALKAADIPYSLIPGVTSSVAVPELAGIPVSHRGLSRSFHVITGHTANDLLPEHFESYAKCGGTLIFLMGLRNLPEIAGRLIENGMGENTPAAVISKGATPEQRAVKGCLDDIAEKVKREDLPAPAVIIVGETAGLDLSPTYLPPLYGVSVAVTATKGLSRRLIKSLNALGAYAHRCGGFELRELNDEVTEKAFSRLSEGFYSHVALTSPNGAEIFLKRLRESRIDIRKLSGVKIAVIGKGTGAKLEKVGLYADIMPEKFNSVALGNMLSDTLTPEDRLLIVRSSEGSAELVKPLSEKWLNFDDVHIYEPVYSTGEKIDDDYAVFASAGGVRSFFSGGGSLSENTKCISIGEVTAAELKKYGINGPLLPTESTAEGIIQKILSDK</sequence>
<dbReference type="SUPFAM" id="SSF69618">
    <property type="entry name" value="HemD-like"/>
    <property type="match status" value="1"/>
</dbReference>
<dbReference type="PANTHER" id="PTHR45790:SF3">
    <property type="entry name" value="S-ADENOSYL-L-METHIONINE-DEPENDENT UROPORPHYRINOGEN III METHYLTRANSFERASE, CHLOROPLASTIC"/>
    <property type="match status" value="1"/>
</dbReference>
<comment type="similarity">
    <text evidence="6">Belongs to the precorrin methyltransferase family.</text>
</comment>
<protein>
    <recommendedName>
        <fullName evidence="1">uroporphyrinogen-III C-methyltransferase</fullName>
        <ecNumber evidence="1">2.1.1.107</ecNumber>
    </recommendedName>
</protein>
<dbReference type="Pfam" id="PF00590">
    <property type="entry name" value="TP_methylase"/>
    <property type="match status" value="1"/>
</dbReference>
<evidence type="ECO:0000256" key="2">
    <source>
        <dbReference type="ARBA" id="ARBA00022603"/>
    </source>
</evidence>
<dbReference type="Pfam" id="PF02602">
    <property type="entry name" value="HEM4"/>
    <property type="match status" value="1"/>
</dbReference>
<evidence type="ECO:0000256" key="3">
    <source>
        <dbReference type="ARBA" id="ARBA00022679"/>
    </source>
</evidence>
<evidence type="ECO:0000313" key="10">
    <source>
        <dbReference type="Proteomes" id="UP001213042"/>
    </source>
</evidence>
<dbReference type="InterPro" id="IPR000878">
    <property type="entry name" value="4pyrrol_Mease"/>
</dbReference>
<dbReference type="SUPFAM" id="SSF53790">
    <property type="entry name" value="Tetrapyrrole methylase"/>
    <property type="match status" value="1"/>
</dbReference>
<gene>
    <name evidence="9" type="primary">cobA</name>
    <name evidence="9" type="ORF">PNW00_09115</name>
</gene>
<dbReference type="GO" id="GO:0019354">
    <property type="term" value="P:siroheme biosynthetic process"/>
    <property type="evidence" value="ECO:0007669"/>
    <property type="project" value="InterPro"/>
</dbReference>
<dbReference type="InterPro" id="IPR014776">
    <property type="entry name" value="4pyrrole_Mease_sub2"/>
</dbReference>
<dbReference type="FunFam" id="3.30.950.10:FF:000001">
    <property type="entry name" value="Siroheme synthase"/>
    <property type="match status" value="1"/>
</dbReference>
<dbReference type="CDD" id="cd11642">
    <property type="entry name" value="SUMT"/>
    <property type="match status" value="1"/>
</dbReference>
<feature type="domain" description="Tetrapyrrole methylase" evidence="7">
    <location>
        <begin position="4"/>
        <end position="214"/>
    </location>
</feature>
<name>A0AAW6EIX6_9FIRM</name>
<dbReference type="PANTHER" id="PTHR45790">
    <property type="entry name" value="SIROHEME SYNTHASE-RELATED"/>
    <property type="match status" value="1"/>
</dbReference>
<dbReference type="InterPro" id="IPR006366">
    <property type="entry name" value="CobA/CysG_C"/>
</dbReference>
<evidence type="ECO:0000259" key="7">
    <source>
        <dbReference type="Pfam" id="PF00590"/>
    </source>
</evidence>
<keyword evidence="2 6" id="KW-0489">Methyltransferase</keyword>
<dbReference type="Proteomes" id="UP001213042">
    <property type="component" value="Unassembled WGS sequence"/>
</dbReference>
<dbReference type="GO" id="GO:0004852">
    <property type="term" value="F:uroporphyrinogen-III synthase activity"/>
    <property type="evidence" value="ECO:0007669"/>
    <property type="project" value="InterPro"/>
</dbReference>
<dbReference type="Gene3D" id="3.30.950.10">
    <property type="entry name" value="Methyltransferase, Cobalt-precorrin-4 Transmethylase, Domain 2"/>
    <property type="match status" value="1"/>
</dbReference>
<dbReference type="InterPro" id="IPR036108">
    <property type="entry name" value="4pyrrol_syn_uPrphyn_synt_sf"/>
</dbReference>
<dbReference type="RefSeq" id="WP_195221228.1">
    <property type="nucleotide sequence ID" value="NZ_JADMWL010000012.1"/>
</dbReference>
<comment type="caution">
    <text evidence="9">The sequence shown here is derived from an EMBL/GenBank/DDBJ whole genome shotgun (WGS) entry which is preliminary data.</text>
</comment>
<evidence type="ECO:0000256" key="4">
    <source>
        <dbReference type="ARBA" id="ARBA00022691"/>
    </source>
</evidence>
<evidence type="ECO:0000256" key="6">
    <source>
        <dbReference type="RuleBase" id="RU003960"/>
    </source>
</evidence>
<evidence type="ECO:0000313" key="9">
    <source>
        <dbReference type="EMBL" id="MDB8750602.1"/>
    </source>
</evidence>
<dbReference type="InterPro" id="IPR003043">
    <property type="entry name" value="Uropor_MeTrfase_CS"/>
</dbReference>
<proteinExistence type="inferred from homology"/>
<organism evidence="9 10">
    <name type="scientific">Ruminococcus bicirculans</name>
    <name type="common">ex Wegman et al. 2014</name>
    <dbReference type="NCBI Taxonomy" id="1160721"/>
    <lineage>
        <taxon>Bacteria</taxon>
        <taxon>Bacillati</taxon>
        <taxon>Bacillota</taxon>
        <taxon>Clostridia</taxon>
        <taxon>Eubacteriales</taxon>
        <taxon>Oscillospiraceae</taxon>
        <taxon>Ruminococcus</taxon>
    </lineage>
</organism>
<dbReference type="EC" id="2.1.1.107" evidence="1"/>
<reference evidence="9" key="1">
    <citation type="submission" date="2023-01" db="EMBL/GenBank/DDBJ databases">
        <title>Human gut microbiome strain richness.</title>
        <authorList>
            <person name="Chen-Liaw A."/>
        </authorList>
    </citation>
    <scope>NUCLEOTIDE SEQUENCE</scope>
    <source>
        <strain evidence="9">D43st1_D9_D43t1_170807</strain>
    </source>
</reference>
<dbReference type="NCBIfam" id="NF004790">
    <property type="entry name" value="PRK06136.1"/>
    <property type="match status" value="1"/>
</dbReference>
<dbReference type="InterPro" id="IPR035996">
    <property type="entry name" value="4pyrrol_Methylase_sf"/>
</dbReference>